<protein>
    <submittedName>
        <fullName evidence="10">Branched-chain amino acid ABC transporter permease</fullName>
    </submittedName>
</protein>
<evidence type="ECO:0000256" key="8">
    <source>
        <dbReference type="ARBA" id="ARBA00037998"/>
    </source>
</evidence>
<dbReference type="InterPro" id="IPR001851">
    <property type="entry name" value="ABC_transp_permease"/>
</dbReference>
<feature type="transmembrane region" description="Helical" evidence="9">
    <location>
        <begin position="180"/>
        <end position="201"/>
    </location>
</feature>
<accession>A0A8J3DXY7</accession>
<dbReference type="PANTHER" id="PTHR11795">
    <property type="entry name" value="BRANCHED-CHAIN AMINO ACID TRANSPORT SYSTEM PERMEASE PROTEIN LIVH"/>
    <property type="match status" value="1"/>
</dbReference>
<keyword evidence="2" id="KW-0813">Transport</keyword>
<evidence type="ECO:0000256" key="6">
    <source>
        <dbReference type="ARBA" id="ARBA00022989"/>
    </source>
</evidence>
<feature type="transmembrane region" description="Helical" evidence="9">
    <location>
        <begin position="294"/>
        <end position="313"/>
    </location>
</feature>
<evidence type="ECO:0000256" key="1">
    <source>
        <dbReference type="ARBA" id="ARBA00004651"/>
    </source>
</evidence>
<evidence type="ECO:0000256" key="7">
    <source>
        <dbReference type="ARBA" id="ARBA00023136"/>
    </source>
</evidence>
<dbReference type="InterPro" id="IPR052157">
    <property type="entry name" value="BCAA_transport_permease"/>
</dbReference>
<keyword evidence="6 9" id="KW-1133">Transmembrane helix</keyword>
<keyword evidence="5" id="KW-0029">Amino-acid transport</keyword>
<keyword evidence="7 9" id="KW-0472">Membrane</keyword>
<dbReference type="GO" id="GO:0005886">
    <property type="term" value="C:plasma membrane"/>
    <property type="evidence" value="ECO:0007669"/>
    <property type="project" value="UniProtKB-SubCell"/>
</dbReference>
<proteinExistence type="inferred from homology"/>
<keyword evidence="11" id="KW-1185">Reference proteome</keyword>
<dbReference type="EMBL" id="BMCP01000002">
    <property type="protein sequence ID" value="GGE46452.1"/>
    <property type="molecule type" value="Genomic_DNA"/>
</dbReference>
<feature type="transmembrane region" description="Helical" evidence="9">
    <location>
        <begin position="207"/>
        <end position="229"/>
    </location>
</feature>
<dbReference type="PROSITE" id="PS51257">
    <property type="entry name" value="PROKAR_LIPOPROTEIN"/>
    <property type="match status" value="1"/>
</dbReference>
<dbReference type="PANTHER" id="PTHR11795:SF445">
    <property type="entry name" value="AMINO ACID ABC TRANSPORTER PERMEASE PROTEIN"/>
    <property type="match status" value="1"/>
</dbReference>
<name>A0A8J3DXY7_9RHOB</name>
<sequence length="448" mass="46334">MCRPHLALLILAVLLVGCSRSSLDPAQVRVCRLTLPALHEEGARIDIIRQVSGGQPGTVMIDYRLAENGRGARVARTLCTFDGSGLQAGRFNLLAITTDGKPLSDIKLHILKRWWLEPLGVAASEAVPDNRGGGGFQLSTSAAYLLQQAVNGIPVGAVYALLAVAYSLVYGLVNRVVLTFGEIAIFGAYGVLSGASLALVAGLPFPAVSLLAGLVMGLFWSGLVSMIIAQTVVAPLSGRPGQNMIIATLGVAITIQEALRLTQGASDKWLPAVGGAAITLARSPEGFIATITPMQVFVAVIALMAATAVVLFLHRSAFGRNWRAVADDPVTAALFGVDSRRVLVGTVVLGGMLASIAGWILLVHYGGVGFSNGLAIGLKALAAAVLGGIGSVGGALLGGLIVGMAETLWSGYFPSSWRDVAILGALIVVLAVRPGGFFGFAELGPRRI</sequence>
<reference evidence="10" key="2">
    <citation type="submission" date="2020-09" db="EMBL/GenBank/DDBJ databases">
        <authorList>
            <person name="Sun Q."/>
            <person name="Sedlacek I."/>
        </authorList>
    </citation>
    <scope>NUCLEOTIDE SEQUENCE</scope>
    <source>
        <strain evidence="10">CCM 7684</strain>
    </source>
</reference>
<evidence type="ECO:0000256" key="9">
    <source>
        <dbReference type="SAM" id="Phobius"/>
    </source>
</evidence>
<evidence type="ECO:0000256" key="5">
    <source>
        <dbReference type="ARBA" id="ARBA00022970"/>
    </source>
</evidence>
<dbReference type="GO" id="GO:0022857">
    <property type="term" value="F:transmembrane transporter activity"/>
    <property type="evidence" value="ECO:0007669"/>
    <property type="project" value="InterPro"/>
</dbReference>
<evidence type="ECO:0000313" key="10">
    <source>
        <dbReference type="EMBL" id="GGE46452.1"/>
    </source>
</evidence>
<comment type="caution">
    <text evidence="10">The sequence shown here is derived from an EMBL/GenBank/DDBJ whole genome shotgun (WGS) entry which is preliminary data.</text>
</comment>
<keyword evidence="3" id="KW-1003">Cell membrane</keyword>
<gene>
    <name evidence="10" type="ORF">GCM10007276_24580</name>
</gene>
<dbReference type="Proteomes" id="UP000602745">
    <property type="component" value="Unassembled WGS sequence"/>
</dbReference>
<dbReference type="Pfam" id="PF02653">
    <property type="entry name" value="BPD_transp_2"/>
    <property type="match status" value="1"/>
</dbReference>
<comment type="subcellular location">
    <subcellularLocation>
        <location evidence="1">Cell membrane</location>
        <topology evidence="1">Multi-pass membrane protein</topology>
    </subcellularLocation>
</comment>
<feature type="transmembrane region" description="Helical" evidence="9">
    <location>
        <begin position="420"/>
        <end position="441"/>
    </location>
</feature>
<organism evidence="10 11">
    <name type="scientific">Agaricicola taiwanensis</name>
    <dbReference type="NCBI Taxonomy" id="591372"/>
    <lineage>
        <taxon>Bacteria</taxon>
        <taxon>Pseudomonadati</taxon>
        <taxon>Pseudomonadota</taxon>
        <taxon>Alphaproteobacteria</taxon>
        <taxon>Rhodobacterales</taxon>
        <taxon>Paracoccaceae</taxon>
        <taxon>Agaricicola</taxon>
    </lineage>
</organism>
<evidence type="ECO:0000256" key="4">
    <source>
        <dbReference type="ARBA" id="ARBA00022692"/>
    </source>
</evidence>
<comment type="similarity">
    <text evidence="8">Belongs to the binding-protein-dependent transport system permease family. LivHM subfamily.</text>
</comment>
<evidence type="ECO:0000313" key="11">
    <source>
        <dbReference type="Proteomes" id="UP000602745"/>
    </source>
</evidence>
<reference evidence="10" key="1">
    <citation type="journal article" date="2014" name="Int. J. Syst. Evol. Microbiol.">
        <title>Complete genome sequence of Corynebacterium casei LMG S-19264T (=DSM 44701T), isolated from a smear-ripened cheese.</title>
        <authorList>
            <consortium name="US DOE Joint Genome Institute (JGI-PGF)"/>
            <person name="Walter F."/>
            <person name="Albersmeier A."/>
            <person name="Kalinowski J."/>
            <person name="Ruckert C."/>
        </authorList>
    </citation>
    <scope>NUCLEOTIDE SEQUENCE</scope>
    <source>
        <strain evidence="10">CCM 7684</strain>
    </source>
</reference>
<keyword evidence="4 9" id="KW-0812">Transmembrane</keyword>
<dbReference type="AlphaFoldDB" id="A0A8J3DXY7"/>
<feature type="transmembrane region" description="Helical" evidence="9">
    <location>
        <begin position="382"/>
        <end position="408"/>
    </location>
</feature>
<feature type="transmembrane region" description="Helical" evidence="9">
    <location>
        <begin position="342"/>
        <end position="362"/>
    </location>
</feature>
<dbReference type="CDD" id="cd06582">
    <property type="entry name" value="TM_PBP1_LivH_like"/>
    <property type="match status" value="1"/>
</dbReference>
<dbReference type="RefSeq" id="WP_229729396.1">
    <property type="nucleotide sequence ID" value="NZ_BMCP01000002.1"/>
</dbReference>
<evidence type="ECO:0000256" key="3">
    <source>
        <dbReference type="ARBA" id="ARBA00022475"/>
    </source>
</evidence>
<dbReference type="GO" id="GO:0006865">
    <property type="term" value="P:amino acid transport"/>
    <property type="evidence" value="ECO:0007669"/>
    <property type="project" value="UniProtKB-KW"/>
</dbReference>
<feature type="transmembrane region" description="Helical" evidence="9">
    <location>
        <begin position="153"/>
        <end position="173"/>
    </location>
</feature>
<evidence type="ECO:0000256" key="2">
    <source>
        <dbReference type="ARBA" id="ARBA00022448"/>
    </source>
</evidence>